<comment type="similarity">
    <text evidence="2">Belongs to the fatty acid desaturase type 1 family.</text>
</comment>
<dbReference type="WBParaSite" id="ECPE_0000294401-mRNA-1">
    <property type="protein sequence ID" value="ECPE_0000294401-mRNA-1"/>
    <property type="gene ID" value="ECPE_0000294401"/>
</dbReference>
<evidence type="ECO:0000313" key="10">
    <source>
        <dbReference type="Proteomes" id="UP000272942"/>
    </source>
</evidence>
<dbReference type="InterPro" id="IPR012171">
    <property type="entry name" value="Fatty_acid_desaturase"/>
</dbReference>
<dbReference type="InterPro" id="IPR001199">
    <property type="entry name" value="Cyt_B5-like_heme/steroid-bd"/>
</dbReference>
<evidence type="ECO:0000313" key="9">
    <source>
        <dbReference type="EMBL" id="VDP67887.1"/>
    </source>
</evidence>
<feature type="domain" description="Cytochrome b5 heme-binding" evidence="8">
    <location>
        <begin position="3"/>
        <end position="81"/>
    </location>
</feature>
<proteinExistence type="inferred from homology"/>
<sequence>MCERKITWTEIEQHSSKHDRWIVMENKVYDVSKWQNRHPGGRKIIGHYAAQDATVEAFIAFHKDLEIAKKYLKAYFIGDLETSEIDSKRTEHLMRRNKYVKDFEEVRSKLLELVRNQRLSFSIVFPSTQIFKYAFCASVVSTGVHSRVTVSSPRSISIIIV</sequence>
<dbReference type="Pfam" id="PF00173">
    <property type="entry name" value="Cyt-b5"/>
    <property type="match status" value="1"/>
</dbReference>
<protein>
    <submittedName>
        <fullName evidence="11">Cytochrome b5 heme-binding domain-containing protein</fullName>
    </submittedName>
</protein>
<evidence type="ECO:0000256" key="4">
    <source>
        <dbReference type="ARBA" id="ARBA00022989"/>
    </source>
</evidence>
<dbReference type="PANTHER" id="PTHR19353">
    <property type="entry name" value="FATTY ACID DESATURASE 2"/>
    <property type="match status" value="1"/>
</dbReference>
<dbReference type="GO" id="GO:0016717">
    <property type="term" value="F:oxidoreductase activity, acting on paired donors, with oxidation of a pair of donors resulting in the reduction of molecular oxygen to two molecules of water"/>
    <property type="evidence" value="ECO:0007669"/>
    <property type="project" value="TreeGrafter"/>
</dbReference>
<evidence type="ECO:0000256" key="1">
    <source>
        <dbReference type="ARBA" id="ARBA00004141"/>
    </source>
</evidence>
<reference evidence="9 10" key="2">
    <citation type="submission" date="2018-11" db="EMBL/GenBank/DDBJ databases">
        <authorList>
            <consortium name="Pathogen Informatics"/>
        </authorList>
    </citation>
    <scope>NUCLEOTIDE SEQUENCE [LARGE SCALE GENOMIC DNA]</scope>
    <source>
        <strain evidence="9 10">Egypt</strain>
    </source>
</reference>
<dbReference type="PRINTS" id="PR00363">
    <property type="entry name" value="CYTOCHROMEB5"/>
</dbReference>
<evidence type="ECO:0000256" key="6">
    <source>
        <dbReference type="ARBA" id="ARBA00023098"/>
    </source>
</evidence>
<dbReference type="Proteomes" id="UP000272942">
    <property type="component" value="Unassembled WGS sequence"/>
</dbReference>
<dbReference type="PROSITE" id="PS50255">
    <property type="entry name" value="CYTOCHROME_B5_2"/>
    <property type="match status" value="1"/>
</dbReference>
<evidence type="ECO:0000256" key="7">
    <source>
        <dbReference type="ARBA" id="ARBA00023136"/>
    </source>
</evidence>
<dbReference type="GO" id="GO:0016020">
    <property type="term" value="C:membrane"/>
    <property type="evidence" value="ECO:0007669"/>
    <property type="project" value="UniProtKB-SubCell"/>
</dbReference>
<evidence type="ECO:0000313" key="11">
    <source>
        <dbReference type="WBParaSite" id="ECPE_0000294401-mRNA-1"/>
    </source>
</evidence>
<gene>
    <name evidence="9" type="ORF">ECPE_LOCUS2941</name>
</gene>
<keyword evidence="3" id="KW-0812">Transmembrane</keyword>
<accession>A0A183A7K6</accession>
<dbReference type="EMBL" id="UZAN01039968">
    <property type="protein sequence ID" value="VDP67887.1"/>
    <property type="molecule type" value="Genomic_DNA"/>
</dbReference>
<dbReference type="SUPFAM" id="SSF55856">
    <property type="entry name" value="Cytochrome b5-like heme/steroid binding domain"/>
    <property type="match status" value="1"/>
</dbReference>
<dbReference type="Gene3D" id="3.10.120.10">
    <property type="entry name" value="Cytochrome b5-like heme/steroid binding domain"/>
    <property type="match status" value="1"/>
</dbReference>
<evidence type="ECO:0000259" key="8">
    <source>
        <dbReference type="PROSITE" id="PS50255"/>
    </source>
</evidence>
<name>A0A183A7K6_9TREM</name>
<keyword evidence="5" id="KW-0560">Oxidoreductase</keyword>
<organism evidence="11">
    <name type="scientific">Echinostoma caproni</name>
    <dbReference type="NCBI Taxonomy" id="27848"/>
    <lineage>
        <taxon>Eukaryota</taxon>
        <taxon>Metazoa</taxon>
        <taxon>Spiralia</taxon>
        <taxon>Lophotrochozoa</taxon>
        <taxon>Platyhelminthes</taxon>
        <taxon>Trematoda</taxon>
        <taxon>Digenea</taxon>
        <taxon>Plagiorchiida</taxon>
        <taxon>Echinostomata</taxon>
        <taxon>Echinostomatoidea</taxon>
        <taxon>Echinostomatidae</taxon>
        <taxon>Echinostoma</taxon>
    </lineage>
</organism>
<evidence type="ECO:0000256" key="3">
    <source>
        <dbReference type="ARBA" id="ARBA00022692"/>
    </source>
</evidence>
<keyword evidence="7" id="KW-0472">Membrane</keyword>
<evidence type="ECO:0000256" key="2">
    <source>
        <dbReference type="ARBA" id="ARBA00009295"/>
    </source>
</evidence>
<dbReference type="AlphaFoldDB" id="A0A183A7K6"/>
<dbReference type="GO" id="GO:0006629">
    <property type="term" value="P:lipid metabolic process"/>
    <property type="evidence" value="ECO:0007669"/>
    <property type="project" value="UniProtKB-KW"/>
</dbReference>
<dbReference type="OrthoDB" id="260091at2759"/>
<keyword evidence="4" id="KW-1133">Transmembrane helix</keyword>
<evidence type="ECO:0000256" key="5">
    <source>
        <dbReference type="ARBA" id="ARBA00023002"/>
    </source>
</evidence>
<keyword evidence="6" id="KW-0443">Lipid metabolism</keyword>
<reference evidence="11" key="1">
    <citation type="submission" date="2016-06" db="UniProtKB">
        <authorList>
            <consortium name="WormBaseParasite"/>
        </authorList>
    </citation>
    <scope>IDENTIFICATION</scope>
</reference>
<keyword evidence="10" id="KW-1185">Reference proteome</keyword>
<dbReference type="SMART" id="SM01117">
    <property type="entry name" value="Cyt-b5"/>
    <property type="match status" value="1"/>
</dbReference>
<dbReference type="PANTHER" id="PTHR19353:SF88">
    <property type="entry name" value="DELTA(5) FATTY ACID DESATURASE FAT-4"/>
    <property type="match status" value="1"/>
</dbReference>
<dbReference type="InterPro" id="IPR036400">
    <property type="entry name" value="Cyt_B5-like_heme/steroid_sf"/>
</dbReference>
<comment type="subcellular location">
    <subcellularLocation>
        <location evidence="1">Membrane</location>
        <topology evidence="1">Multi-pass membrane protein</topology>
    </subcellularLocation>
</comment>